<accession>A0A564Y8V7</accession>
<evidence type="ECO:0000313" key="2">
    <source>
        <dbReference type="Proteomes" id="UP000321570"/>
    </source>
</evidence>
<dbReference type="EMBL" id="CABIJS010000111">
    <property type="protein sequence ID" value="VUZ43626.1"/>
    <property type="molecule type" value="Genomic_DNA"/>
</dbReference>
<evidence type="ECO:0000313" key="1">
    <source>
        <dbReference type="EMBL" id="VUZ43626.1"/>
    </source>
</evidence>
<name>A0A564Y8V7_HYMDI</name>
<proteinExistence type="predicted"/>
<reference evidence="1 2" key="1">
    <citation type="submission" date="2019-07" db="EMBL/GenBank/DDBJ databases">
        <authorList>
            <person name="Jastrzebski P J."/>
            <person name="Paukszto L."/>
            <person name="Jastrzebski P J."/>
        </authorList>
    </citation>
    <scope>NUCLEOTIDE SEQUENCE [LARGE SCALE GENOMIC DNA]</scope>
    <source>
        <strain evidence="1 2">WMS-il1</strain>
    </source>
</reference>
<sequence>MFNKFAKTEEDLLREQAEYLRNPRAKRFVNTQVGSHQFPRNTSEYTGSSCLISPFSSKIIERHRSDDGSNVNSEVP</sequence>
<keyword evidence="2" id="KW-1185">Reference proteome</keyword>
<protein>
    <submittedName>
        <fullName evidence="1">Uncharacterized protein</fullName>
    </submittedName>
</protein>
<dbReference type="Proteomes" id="UP000321570">
    <property type="component" value="Unassembled WGS sequence"/>
</dbReference>
<organism evidence="1 2">
    <name type="scientific">Hymenolepis diminuta</name>
    <name type="common">Rat tapeworm</name>
    <dbReference type="NCBI Taxonomy" id="6216"/>
    <lineage>
        <taxon>Eukaryota</taxon>
        <taxon>Metazoa</taxon>
        <taxon>Spiralia</taxon>
        <taxon>Lophotrochozoa</taxon>
        <taxon>Platyhelminthes</taxon>
        <taxon>Cestoda</taxon>
        <taxon>Eucestoda</taxon>
        <taxon>Cyclophyllidea</taxon>
        <taxon>Hymenolepididae</taxon>
        <taxon>Hymenolepis</taxon>
    </lineage>
</organism>
<gene>
    <name evidence="1" type="ORF">WMSIL1_LOCUS4058</name>
</gene>
<feature type="non-terminal residue" evidence="1">
    <location>
        <position position="76"/>
    </location>
</feature>
<dbReference type="AlphaFoldDB" id="A0A564Y8V7"/>